<sequence length="168" mass="18564">MDNSNPMASPSFEIGPTFDLLEEDLFSEFIEYPPITPENVRHSGFISFAEYNSAPLLPLRSHQPQPPDTHQQSLLSSSTSGNSSRAVFLSKVGRTPQRRSKPQIAAPYPTLPYPGQGLLTLSSAAAPTRKPRSCFTPGRRKEVKEVRNRGACLRCTLLKRRVGILRSG</sequence>
<dbReference type="AlphaFoldDB" id="A0A6A5YZP7"/>
<reference evidence="2" key="1">
    <citation type="journal article" date="2020" name="Stud. Mycol.">
        <title>101 Dothideomycetes genomes: a test case for predicting lifestyles and emergence of pathogens.</title>
        <authorList>
            <person name="Haridas S."/>
            <person name="Albert R."/>
            <person name="Binder M."/>
            <person name="Bloem J."/>
            <person name="Labutti K."/>
            <person name="Salamov A."/>
            <person name="Andreopoulos B."/>
            <person name="Baker S."/>
            <person name="Barry K."/>
            <person name="Bills G."/>
            <person name="Bluhm B."/>
            <person name="Cannon C."/>
            <person name="Castanera R."/>
            <person name="Culley D."/>
            <person name="Daum C."/>
            <person name="Ezra D."/>
            <person name="Gonzalez J."/>
            <person name="Henrissat B."/>
            <person name="Kuo A."/>
            <person name="Liang C."/>
            <person name="Lipzen A."/>
            <person name="Lutzoni F."/>
            <person name="Magnuson J."/>
            <person name="Mondo S."/>
            <person name="Nolan M."/>
            <person name="Ohm R."/>
            <person name="Pangilinan J."/>
            <person name="Park H.-J."/>
            <person name="Ramirez L."/>
            <person name="Alfaro M."/>
            <person name="Sun H."/>
            <person name="Tritt A."/>
            <person name="Yoshinaga Y."/>
            <person name="Zwiers L.-H."/>
            <person name="Turgeon B."/>
            <person name="Goodwin S."/>
            <person name="Spatafora J."/>
            <person name="Crous P."/>
            <person name="Grigoriev I."/>
        </authorList>
    </citation>
    <scope>NUCLEOTIDE SEQUENCE</scope>
    <source>
        <strain evidence="2">CBS 627.86</strain>
    </source>
</reference>
<evidence type="ECO:0000313" key="3">
    <source>
        <dbReference type="Proteomes" id="UP000799770"/>
    </source>
</evidence>
<keyword evidence="3" id="KW-1185">Reference proteome</keyword>
<evidence type="ECO:0000256" key="1">
    <source>
        <dbReference type="SAM" id="MobiDB-lite"/>
    </source>
</evidence>
<organism evidence="2 3">
    <name type="scientific">Lophiotrema nucula</name>
    <dbReference type="NCBI Taxonomy" id="690887"/>
    <lineage>
        <taxon>Eukaryota</taxon>
        <taxon>Fungi</taxon>
        <taxon>Dikarya</taxon>
        <taxon>Ascomycota</taxon>
        <taxon>Pezizomycotina</taxon>
        <taxon>Dothideomycetes</taxon>
        <taxon>Pleosporomycetidae</taxon>
        <taxon>Pleosporales</taxon>
        <taxon>Lophiotremataceae</taxon>
        <taxon>Lophiotrema</taxon>
    </lineage>
</organism>
<dbReference type="Proteomes" id="UP000799770">
    <property type="component" value="Unassembled WGS sequence"/>
</dbReference>
<accession>A0A6A5YZP7</accession>
<name>A0A6A5YZP7_9PLEO</name>
<feature type="compositionally biased region" description="Low complexity" evidence="1">
    <location>
        <begin position="73"/>
        <end position="84"/>
    </location>
</feature>
<protein>
    <submittedName>
        <fullName evidence="2">Uncharacterized protein</fullName>
    </submittedName>
</protein>
<dbReference type="EMBL" id="ML977330">
    <property type="protein sequence ID" value="KAF2112659.1"/>
    <property type="molecule type" value="Genomic_DNA"/>
</dbReference>
<feature type="region of interest" description="Disordered" evidence="1">
    <location>
        <begin position="57"/>
        <end position="109"/>
    </location>
</feature>
<proteinExistence type="predicted"/>
<gene>
    <name evidence="2" type="ORF">BDV96DRAFT_155152</name>
</gene>
<evidence type="ECO:0000313" key="2">
    <source>
        <dbReference type="EMBL" id="KAF2112659.1"/>
    </source>
</evidence>